<name>A0A0E9MRP2_9SPHN</name>
<evidence type="ECO:0000259" key="2">
    <source>
        <dbReference type="Pfam" id="PF01266"/>
    </source>
</evidence>
<comment type="caution">
    <text evidence="3">The sequence shown here is derived from an EMBL/GenBank/DDBJ whole genome shotgun (WGS) entry which is preliminary data.</text>
</comment>
<dbReference type="Gene3D" id="3.30.9.10">
    <property type="entry name" value="D-Amino Acid Oxidase, subunit A, domain 2"/>
    <property type="match status" value="1"/>
</dbReference>
<dbReference type="GO" id="GO:0005737">
    <property type="term" value="C:cytoplasm"/>
    <property type="evidence" value="ECO:0007669"/>
    <property type="project" value="TreeGrafter"/>
</dbReference>
<dbReference type="STRING" id="1219043.SCH01S_39_00950"/>
<keyword evidence="4" id="KW-1185">Reference proteome</keyword>
<evidence type="ECO:0000313" key="3">
    <source>
        <dbReference type="EMBL" id="GAO39810.1"/>
    </source>
</evidence>
<dbReference type="AlphaFoldDB" id="A0A0E9MRP2"/>
<sequence length="410" mass="43678">MIGGGVVGLATALNLQLQGIATKLFDMPTESPAASWGNAGHIAIEQCEPLASAASICSMPKRLFWRGGALSLPLRDIGAWLPFSLRLLGAVRPTRFESGCKALGRALDEAMVAWQRLLDRIGARELLLEDGHFILWESEASARAGRAHWQAANLGKAALRDATPEELAQLAKLTRAPIAGAVRFSGSGQIADLPALGEALVASFEAAGGTRVEAKIARLDVENGRAAAVAEDGARCDAEAIIVTAGVASRTLMEPIGHVVPLIAERGYHIQSAHSDWPMGMPPVVFEDRSMIVTRFRSGLRAASFVEFGRASRPADPRKWARLRKHVAALGLPFCLPGREWMGARPTLPDYLPAIGRSRRAGNLLYAFGHQHLGLTLAATTAEAVAALASGDAPPFDLTPFDIDRFGVRA</sequence>
<reference evidence="3 4" key="1">
    <citation type="submission" date="2015-04" db="EMBL/GenBank/DDBJ databases">
        <title>Whole genome shotgun sequence of Sphingomonas changbaiensis NBRC 104936.</title>
        <authorList>
            <person name="Katano-Makiyama Y."/>
            <person name="Hosoyama A."/>
            <person name="Hashimoto M."/>
            <person name="Noguchi M."/>
            <person name="Tsuchikane K."/>
            <person name="Ohji S."/>
            <person name="Yamazoe A."/>
            <person name="Ichikawa N."/>
            <person name="Kimura A."/>
            <person name="Fujita N."/>
        </authorList>
    </citation>
    <scope>NUCLEOTIDE SEQUENCE [LARGE SCALE GENOMIC DNA]</scope>
    <source>
        <strain evidence="3 4">NBRC 104936</strain>
    </source>
</reference>
<dbReference type="SUPFAM" id="SSF51905">
    <property type="entry name" value="FAD/NAD(P)-binding domain"/>
    <property type="match status" value="1"/>
</dbReference>
<gene>
    <name evidence="3" type="ORF">SCH01S_39_00950</name>
</gene>
<feature type="domain" description="FAD dependent oxidoreductase" evidence="2">
    <location>
        <begin position="2"/>
        <end position="388"/>
    </location>
</feature>
<dbReference type="EMBL" id="BBWU01000039">
    <property type="protein sequence ID" value="GAO39810.1"/>
    <property type="molecule type" value="Genomic_DNA"/>
</dbReference>
<dbReference type="InterPro" id="IPR036188">
    <property type="entry name" value="FAD/NAD-bd_sf"/>
</dbReference>
<keyword evidence="1" id="KW-0560">Oxidoreductase</keyword>
<dbReference type="PANTHER" id="PTHR13847">
    <property type="entry name" value="SARCOSINE DEHYDROGENASE-RELATED"/>
    <property type="match status" value="1"/>
</dbReference>
<organism evidence="3 4">
    <name type="scientific">Sphingomonas changbaiensis NBRC 104936</name>
    <dbReference type="NCBI Taxonomy" id="1219043"/>
    <lineage>
        <taxon>Bacteria</taxon>
        <taxon>Pseudomonadati</taxon>
        <taxon>Pseudomonadota</taxon>
        <taxon>Alphaproteobacteria</taxon>
        <taxon>Sphingomonadales</taxon>
        <taxon>Sphingomonadaceae</taxon>
        <taxon>Sphingomonas</taxon>
    </lineage>
</organism>
<dbReference type="Gene3D" id="3.50.50.60">
    <property type="entry name" value="FAD/NAD(P)-binding domain"/>
    <property type="match status" value="2"/>
</dbReference>
<evidence type="ECO:0000256" key="1">
    <source>
        <dbReference type="ARBA" id="ARBA00023002"/>
    </source>
</evidence>
<dbReference type="Proteomes" id="UP000033202">
    <property type="component" value="Unassembled WGS sequence"/>
</dbReference>
<dbReference type="PANTHER" id="PTHR13847:SF289">
    <property type="entry name" value="GLYCINE OXIDASE"/>
    <property type="match status" value="1"/>
</dbReference>
<dbReference type="GO" id="GO:0016491">
    <property type="term" value="F:oxidoreductase activity"/>
    <property type="evidence" value="ECO:0007669"/>
    <property type="project" value="UniProtKB-KW"/>
</dbReference>
<accession>A0A0E9MRP2</accession>
<dbReference type="SUPFAM" id="SSF54373">
    <property type="entry name" value="FAD-linked reductases, C-terminal domain"/>
    <property type="match status" value="1"/>
</dbReference>
<dbReference type="InterPro" id="IPR006076">
    <property type="entry name" value="FAD-dep_OxRdtase"/>
</dbReference>
<evidence type="ECO:0000313" key="4">
    <source>
        <dbReference type="Proteomes" id="UP000033202"/>
    </source>
</evidence>
<protein>
    <submittedName>
        <fullName evidence="3">Putative D-amino acid dehydrogenase</fullName>
    </submittedName>
</protein>
<dbReference type="Pfam" id="PF01266">
    <property type="entry name" value="DAO"/>
    <property type="match status" value="1"/>
</dbReference>
<proteinExistence type="predicted"/>